<dbReference type="Proteomes" id="UP000055136">
    <property type="component" value="Chromosome"/>
</dbReference>
<evidence type="ECO:0000256" key="1">
    <source>
        <dbReference type="ARBA" id="ARBA00009964"/>
    </source>
</evidence>
<proteinExistence type="inferred from homology"/>
<name>A0A0S2TI30_9GAMM</name>
<accession>A0A0S2TI30</accession>
<reference evidence="4 6" key="1">
    <citation type="submission" date="2015-10" db="EMBL/GenBank/DDBJ databases">
        <title>Description of Candidatus Tenderia electrophaga gen. nov, sp. nov., an Uncultivated Electroautotroph from a Biocathode Enrichment.</title>
        <authorList>
            <person name="Eddie B.J."/>
            <person name="Malanoski A.P."/>
            <person name="Wang Z."/>
            <person name="Hall R.J."/>
            <person name="Oh S.D."/>
            <person name="Heiner C."/>
            <person name="Lin B."/>
            <person name="Strycharz-Glaven S.M."/>
        </authorList>
    </citation>
    <scope>NUCLEOTIDE SEQUENCE [LARGE SCALE GENOMIC DNA]</scope>
    <source>
        <strain evidence="4">NRL1</strain>
    </source>
</reference>
<dbReference type="PANTHER" id="PTHR33215">
    <property type="entry name" value="PROTEIN DISTAL ANTENNA"/>
    <property type="match status" value="1"/>
</dbReference>
<dbReference type="KEGG" id="tee:Tel_13885"/>
<gene>
    <name evidence="3" type="ORF">Tel_01505</name>
    <name evidence="4" type="ORF">Tel_08690</name>
    <name evidence="5" type="ORF">Tel_13885</name>
</gene>
<evidence type="ECO:0000313" key="6">
    <source>
        <dbReference type="Proteomes" id="UP000055136"/>
    </source>
</evidence>
<evidence type="ECO:0000256" key="2">
    <source>
        <dbReference type="SAM" id="Coils"/>
    </source>
</evidence>
<dbReference type="GO" id="GO:0003677">
    <property type="term" value="F:DNA binding"/>
    <property type="evidence" value="ECO:0007669"/>
    <property type="project" value="InterPro"/>
</dbReference>
<dbReference type="EMBL" id="CP013099">
    <property type="protein sequence ID" value="ALP54882.1"/>
    <property type="molecule type" value="Genomic_DNA"/>
</dbReference>
<dbReference type="Gene3D" id="1.10.10.60">
    <property type="entry name" value="Homeodomain-like"/>
    <property type="match status" value="1"/>
</dbReference>
<dbReference type="InterPro" id="IPR051839">
    <property type="entry name" value="RD_transcriptional_regulator"/>
</dbReference>
<dbReference type="GO" id="GO:0004803">
    <property type="term" value="F:transposase activity"/>
    <property type="evidence" value="ECO:0007669"/>
    <property type="project" value="InterPro"/>
</dbReference>
<dbReference type="PANTHER" id="PTHR33215:SF13">
    <property type="entry name" value="PROTEIN DISTAL ANTENNA"/>
    <property type="match status" value="1"/>
</dbReference>
<comment type="similarity">
    <text evidence="1">Belongs to the transposase 8 family.</text>
</comment>
<dbReference type="KEGG" id="tee:Tel_08690"/>
<evidence type="ECO:0000313" key="4">
    <source>
        <dbReference type="EMBL" id="ALP54792.1"/>
    </source>
</evidence>
<sequence length="97" mass="11514">MPTEKKTRRKYTEDFKRDAVALVTEQGYKVAEAARSLGINDNLLRRWRQEFSDDASGAQLSADEREELNRLRKENRMLRMEKEILKKASQYFAKEMK</sequence>
<dbReference type="GO" id="GO:0006313">
    <property type="term" value="P:DNA transposition"/>
    <property type="evidence" value="ECO:0007669"/>
    <property type="project" value="InterPro"/>
</dbReference>
<dbReference type="EMBL" id="CP013099">
    <property type="protein sequence ID" value="ALP54693.1"/>
    <property type="molecule type" value="Genomic_DNA"/>
</dbReference>
<dbReference type="EMBL" id="CP013099">
    <property type="protein sequence ID" value="ALP54792.1"/>
    <property type="molecule type" value="Genomic_DNA"/>
</dbReference>
<evidence type="ECO:0000313" key="5">
    <source>
        <dbReference type="EMBL" id="ALP54882.1"/>
    </source>
</evidence>
<evidence type="ECO:0000313" key="3">
    <source>
        <dbReference type="EMBL" id="ALP54693.1"/>
    </source>
</evidence>
<dbReference type="InterPro" id="IPR009057">
    <property type="entry name" value="Homeodomain-like_sf"/>
</dbReference>
<dbReference type="STRING" id="1748243.Tel_01505"/>
<dbReference type="KEGG" id="tee:Tel_01505"/>
<dbReference type="AlphaFoldDB" id="A0A0S2TI30"/>
<feature type="coiled-coil region" evidence="2">
    <location>
        <begin position="61"/>
        <end position="88"/>
    </location>
</feature>
<dbReference type="InterPro" id="IPR002514">
    <property type="entry name" value="Transposase_8"/>
</dbReference>
<keyword evidence="6" id="KW-1185">Reference proteome</keyword>
<dbReference type="SUPFAM" id="SSF46689">
    <property type="entry name" value="Homeodomain-like"/>
    <property type="match status" value="1"/>
</dbReference>
<protein>
    <submittedName>
        <fullName evidence="4">Transposase</fullName>
    </submittedName>
</protein>
<keyword evidence="2" id="KW-0175">Coiled coil</keyword>
<organism evidence="4 6">
    <name type="scientific">Candidatus Tenderia electrophaga</name>
    <dbReference type="NCBI Taxonomy" id="1748243"/>
    <lineage>
        <taxon>Bacteria</taxon>
        <taxon>Pseudomonadati</taxon>
        <taxon>Pseudomonadota</taxon>
        <taxon>Gammaproteobacteria</taxon>
        <taxon>Candidatus Tenderiales</taxon>
        <taxon>Candidatus Tenderiaceae</taxon>
        <taxon>Candidatus Tenderia</taxon>
    </lineage>
</organism>
<dbReference type="Pfam" id="PF01527">
    <property type="entry name" value="HTH_Tnp_1"/>
    <property type="match status" value="1"/>
</dbReference>